<feature type="domain" description="Thoeris anti-defense 2-like" evidence="1">
    <location>
        <begin position="1"/>
        <end position="59"/>
    </location>
</feature>
<keyword evidence="3" id="KW-1185">Reference proteome</keyword>
<dbReference type="Proteomes" id="UP000241603">
    <property type="component" value="Segment"/>
</dbReference>
<accession>A0A2K9VAK2</accession>
<evidence type="ECO:0000313" key="2">
    <source>
        <dbReference type="EMBL" id="AUV59235.1"/>
    </source>
</evidence>
<dbReference type="Pfam" id="PF11195">
    <property type="entry name" value="Tad2-like"/>
    <property type="match status" value="1"/>
</dbReference>
<gene>
    <name evidence="2" type="ORF">kps110_119</name>
</gene>
<protein>
    <submittedName>
        <fullName evidence="2">DUF2829 domain-containing protein</fullName>
    </submittedName>
</protein>
<dbReference type="EMBL" id="MG770379">
    <property type="protein sequence ID" value="AUV59235.1"/>
    <property type="molecule type" value="Genomic_DNA"/>
</dbReference>
<proteinExistence type="predicted"/>
<name>A0A2K9VAK2_9CAUD</name>
<evidence type="ECO:0000313" key="3">
    <source>
        <dbReference type="Proteomes" id="UP000241603"/>
    </source>
</evidence>
<reference evidence="2 3" key="1">
    <citation type="submission" date="2018-01" db="EMBL/GenBank/DDBJ databases">
        <title>Complete genome of Klebsiella pneumoniae bacteriophage vB_KpnM_KpS110.</title>
        <authorList>
            <person name="Verevkin V.V."/>
            <person name="Solovieva E.V."/>
            <person name="Krasilnikova V.M."/>
            <person name="Kislichkina A.A."/>
            <person name="Volozhantsev N.V."/>
        </authorList>
    </citation>
    <scope>NUCLEOTIDE SEQUENCE [LARGE SCALE GENOMIC DNA]</scope>
</reference>
<dbReference type="InterPro" id="IPR021361">
    <property type="entry name" value="Tad2-like_dom"/>
</dbReference>
<evidence type="ECO:0000259" key="1">
    <source>
        <dbReference type="Pfam" id="PF11195"/>
    </source>
</evidence>
<organism evidence="2 3">
    <name type="scientific">Klebsiella phage vB_KpnM_KpS110</name>
    <dbReference type="NCBI Taxonomy" id="2079262"/>
    <lineage>
        <taxon>Viruses</taxon>
        <taxon>Duplodnaviria</taxon>
        <taxon>Heunggongvirae</taxon>
        <taxon>Uroviricota</taxon>
        <taxon>Caudoviricetes</taxon>
        <taxon>Pantevenvirales</taxon>
        <taxon>Ackermannviridae</taxon>
        <taxon>Taipeivirus</taxon>
        <taxon>Taipeivirus KpS110</taxon>
    </lineage>
</organism>
<sequence>MTYEEALIELRNGGSLTGRFLDGEYVTMDNGIMTLHAIDGDIVGWTPSNSDRLSEDWDVS</sequence>